<evidence type="ECO:0000259" key="1">
    <source>
        <dbReference type="Pfam" id="PF13471"/>
    </source>
</evidence>
<reference evidence="2 3" key="1">
    <citation type="submission" date="2021-08" db="EMBL/GenBank/DDBJ databases">
        <title>Comparative Genomics Analysis of the Genus Qipengyuania Reveals Extensive Genetic Diversity and Metabolic Versatility, Including the Description of Fifteen Novel Species.</title>
        <authorList>
            <person name="Liu Y."/>
        </authorList>
    </citation>
    <scope>NUCLEOTIDE SEQUENCE [LARGE SCALE GENOMIC DNA]</scope>
    <source>
        <strain evidence="2 3">1XM2-8</strain>
    </source>
</reference>
<evidence type="ECO:0000313" key="2">
    <source>
        <dbReference type="EMBL" id="QZD86357.1"/>
    </source>
</evidence>
<accession>A0ABX8ZBK8</accession>
<protein>
    <submittedName>
        <fullName evidence="2">Lasso peptide biosynthesis B2 protein</fullName>
    </submittedName>
</protein>
<dbReference type="Proteomes" id="UP000824280">
    <property type="component" value="Chromosome"/>
</dbReference>
<feature type="domain" description="Microcin J25-processing protein McjB C-terminal" evidence="1">
    <location>
        <begin position="52"/>
        <end position="137"/>
    </location>
</feature>
<dbReference type="InterPro" id="IPR053521">
    <property type="entry name" value="McjB-like"/>
</dbReference>
<proteinExistence type="predicted"/>
<sequence>MSKLDTFLALDKADRLATIEAMAALLYCKALVGSVSPRHWRSSFGPFGQIHQGNIAEADLETVRRIRLAIVRALRNIPGAPNCLPQALAARRMLARRGIASDLYIGTKRNQDGIAKFHAWLKVGGEWVTGLCDENEYRLFIAGDAEAA</sequence>
<dbReference type="Pfam" id="PF13471">
    <property type="entry name" value="Transglut_core3"/>
    <property type="match status" value="1"/>
</dbReference>
<keyword evidence="3" id="KW-1185">Reference proteome</keyword>
<gene>
    <name evidence="2" type="ORF">K3166_08850</name>
</gene>
<name>A0ABX8ZBK8_9SPHN</name>
<dbReference type="InterPro" id="IPR032708">
    <property type="entry name" value="McjB_C"/>
</dbReference>
<dbReference type="RefSeq" id="WP_221421902.1">
    <property type="nucleotide sequence ID" value="NZ_CP081297.1"/>
</dbReference>
<dbReference type="EMBL" id="CP081297">
    <property type="protein sequence ID" value="QZD86357.1"/>
    <property type="molecule type" value="Genomic_DNA"/>
</dbReference>
<dbReference type="NCBIfam" id="NF033537">
    <property type="entry name" value="lasso_biosyn_B2"/>
    <property type="match status" value="1"/>
</dbReference>
<evidence type="ECO:0000313" key="3">
    <source>
        <dbReference type="Proteomes" id="UP000824280"/>
    </source>
</evidence>
<organism evidence="2 3">
    <name type="scientific">Qipengyuania psychrotolerans</name>
    <dbReference type="NCBI Taxonomy" id="2867238"/>
    <lineage>
        <taxon>Bacteria</taxon>
        <taxon>Pseudomonadati</taxon>
        <taxon>Pseudomonadota</taxon>
        <taxon>Alphaproteobacteria</taxon>
        <taxon>Sphingomonadales</taxon>
        <taxon>Erythrobacteraceae</taxon>
        <taxon>Qipengyuania</taxon>
    </lineage>
</organism>